<proteinExistence type="predicted"/>
<evidence type="ECO:0000313" key="1">
    <source>
        <dbReference type="EMBL" id="CAJ1061510.1"/>
    </source>
</evidence>
<organism evidence="1 2">
    <name type="scientific">Xyrichtys novacula</name>
    <name type="common">Pearly razorfish</name>
    <name type="synonym">Hemipteronotus novacula</name>
    <dbReference type="NCBI Taxonomy" id="13765"/>
    <lineage>
        <taxon>Eukaryota</taxon>
        <taxon>Metazoa</taxon>
        <taxon>Chordata</taxon>
        <taxon>Craniata</taxon>
        <taxon>Vertebrata</taxon>
        <taxon>Euteleostomi</taxon>
        <taxon>Actinopterygii</taxon>
        <taxon>Neopterygii</taxon>
        <taxon>Teleostei</taxon>
        <taxon>Neoteleostei</taxon>
        <taxon>Acanthomorphata</taxon>
        <taxon>Eupercaria</taxon>
        <taxon>Labriformes</taxon>
        <taxon>Labridae</taxon>
        <taxon>Xyrichtys</taxon>
    </lineage>
</organism>
<dbReference type="EMBL" id="OY660871">
    <property type="protein sequence ID" value="CAJ1061510.1"/>
    <property type="molecule type" value="Genomic_DNA"/>
</dbReference>
<reference evidence="1" key="1">
    <citation type="submission" date="2023-08" db="EMBL/GenBank/DDBJ databases">
        <authorList>
            <person name="Alioto T."/>
            <person name="Alioto T."/>
            <person name="Gomez Garrido J."/>
        </authorList>
    </citation>
    <scope>NUCLEOTIDE SEQUENCE</scope>
</reference>
<sequence>MTDRTELWDMKWRLMEVTGINHSPSMAPPPSCIPDMCKEITAGCTKITRQAGLRSDQRLPYLTLCVPKTDLCALSDDVISLTCVIYRVCSVFCQIYLYAVLCS</sequence>
<name>A0AAV1FKE8_XYRNO</name>
<protein>
    <submittedName>
        <fullName evidence="1">Uncharacterized protein</fullName>
    </submittedName>
</protein>
<dbReference type="AlphaFoldDB" id="A0AAV1FKE8"/>
<evidence type="ECO:0000313" key="2">
    <source>
        <dbReference type="Proteomes" id="UP001178508"/>
    </source>
</evidence>
<dbReference type="Proteomes" id="UP001178508">
    <property type="component" value="Chromosome 8"/>
</dbReference>
<keyword evidence="2" id="KW-1185">Reference proteome</keyword>
<gene>
    <name evidence="1" type="ORF">XNOV1_A037415</name>
</gene>
<accession>A0AAV1FKE8</accession>